<sequence length="346" mass="38088">MGGPNTQATSSPRYTVTTYLAYPGTPLKDGDGNLTGQTSAAGHMWYEIGDGSTYNSYGFAPKVHGQSSGPGEVVRSDTKTYHQPGYSRTLEISAEQYQRLKQFGELGVDEQWRHFRSDYKGLTNSCIDFTWGALKHAGIERHQPAQTLPNEFGFVQEVPAHDTPIDRGFDGTVKVMPNQRHLQQLAPPVPGSELNQERSHPAPVRSLMQRLLTENESGRSDLGPVSRQLLADSEREVAQVAERHGLPWDQGLTNTCYAVAATARQCGMTRVNLFHAADGQIRFGQHDGYTLREADLDAREVANTPMAHSAQALAEMDQHRLPAALQWPHPLGSEPAPDLLPARART</sequence>
<accession>A0ABQ6CCS9</accession>
<evidence type="ECO:0000256" key="1">
    <source>
        <dbReference type="SAM" id="MobiDB-lite"/>
    </source>
</evidence>
<name>A0ABQ6CCS9_9BURK</name>
<evidence type="ECO:0000313" key="2">
    <source>
        <dbReference type="EMBL" id="GLS16101.1"/>
    </source>
</evidence>
<proteinExistence type="predicted"/>
<evidence type="ECO:0000313" key="3">
    <source>
        <dbReference type="Proteomes" id="UP001156903"/>
    </source>
</evidence>
<organism evidence="2 3">
    <name type="scientific">Hydrogenophaga electricum</name>
    <dbReference type="NCBI Taxonomy" id="1230953"/>
    <lineage>
        <taxon>Bacteria</taxon>
        <taxon>Pseudomonadati</taxon>
        <taxon>Pseudomonadota</taxon>
        <taxon>Betaproteobacteria</taxon>
        <taxon>Burkholderiales</taxon>
        <taxon>Comamonadaceae</taxon>
        <taxon>Hydrogenophaga</taxon>
    </lineage>
</organism>
<reference evidence="3" key="1">
    <citation type="journal article" date="2019" name="Int. J. Syst. Evol. Microbiol.">
        <title>The Global Catalogue of Microorganisms (GCM) 10K type strain sequencing project: providing services to taxonomists for standard genome sequencing and annotation.</title>
        <authorList>
            <consortium name="The Broad Institute Genomics Platform"/>
            <consortium name="The Broad Institute Genome Sequencing Center for Infectious Disease"/>
            <person name="Wu L."/>
            <person name="Ma J."/>
        </authorList>
    </citation>
    <scope>NUCLEOTIDE SEQUENCE [LARGE SCALE GENOMIC DNA]</scope>
    <source>
        <strain evidence="3">NBRC 109341</strain>
    </source>
</reference>
<protein>
    <recommendedName>
        <fullName evidence="4">Hemolysin</fullName>
    </recommendedName>
</protein>
<dbReference type="RefSeq" id="WP_284308893.1">
    <property type="nucleotide sequence ID" value="NZ_BSPB01000044.1"/>
</dbReference>
<keyword evidence="3" id="KW-1185">Reference proteome</keyword>
<gene>
    <name evidence="2" type="ORF">GCM10007935_35410</name>
</gene>
<evidence type="ECO:0008006" key="4">
    <source>
        <dbReference type="Google" id="ProtNLM"/>
    </source>
</evidence>
<dbReference type="Proteomes" id="UP001156903">
    <property type="component" value="Unassembled WGS sequence"/>
</dbReference>
<dbReference type="EMBL" id="BSPB01000044">
    <property type="protein sequence ID" value="GLS16101.1"/>
    <property type="molecule type" value="Genomic_DNA"/>
</dbReference>
<comment type="caution">
    <text evidence="2">The sequence shown here is derived from an EMBL/GenBank/DDBJ whole genome shotgun (WGS) entry which is preliminary data.</text>
</comment>
<feature type="region of interest" description="Disordered" evidence="1">
    <location>
        <begin position="326"/>
        <end position="346"/>
    </location>
</feature>